<dbReference type="InterPro" id="IPR002156">
    <property type="entry name" value="RNaseH_domain"/>
</dbReference>
<dbReference type="PANTHER" id="PTHR10642">
    <property type="entry name" value="RIBONUCLEASE H1"/>
    <property type="match status" value="1"/>
</dbReference>
<dbReference type="GO" id="GO:0004523">
    <property type="term" value="F:RNA-DNA hybrid ribonuclease activity"/>
    <property type="evidence" value="ECO:0007669"/>
    <property type="project" value="UniProtKB-EC"/>
</dbReference>
<gene>
    <name evidence="9" type="ORF">BDN71DRAFT_1481626</name>
</gene>
<evidence type="ECO:0000256" key="6">
    <source>
        <dbReference type="ARBA" id="ARBA00022759"/>
    </source>
</evidence>
<comment type="catalytic activity">
    <reaction evidence="1">
        <text>Endonucleolytic cleavage to 5'-phosphomonoester.</text>
        <dbReference type="EC" id="3.1.26.4"/>
    </reaction>
</comment>
<organism evidence="9 10">
    <name type="scientific">Pleurotus eryngii</name>
    <name type="common">Boletus of the steppes</name>
    <dbReference type="NCBI Taxonomy" id="5323"/>
    <lineage>
        <taxon>Eukaryota</taxon>
        <taxon>Fungi</taxon>
        <taxon>Dikarya</taxon>
        <taxon>Basidiomycota</taxon>
        <taxon>Agaricomycotina</taxon>
        <taxon>Agaricomycetes</taxon>
        <taxon>Agaricomycetidae</taxon>
        <taxon>Agaricales</taxon>
        <taxon>Pleurotineae</taxon>
        <taxon>Pleurotaceae</taxon>
        <taxon>Pleurotus</taxon>
    </lineage>
</organism>
<dbReference type="InterPro" id="IPR036397">
    <property type="entry name" value="RNaseH_sf"/>
</dbReference>
<dbReference type="EC" id="3.1.26.4" evidence="3"/>
<dbReference type="InterPro" id="IPR012337">
    <property type="entry name" value="RNaseH-like_sf"/>
</dbReference>
<dbReference type="CDD" id="cd09280">
    <property type="entry name" value="RNase_HI_eukaryote_like"/>
    <property type="match status" value="1"/>
</dbReference>
<comment type="caution">
    <text evidence="9">The sequence shown here is derived from an EMBL/GenBank/DDBJ whole genome shotgun (WGS) entry which is preliminary data.</text>
</comment>
<dbReference type="PROSITE" id="PS50879">
    <property type="entry name" value="RNASE_H_1"/>
    <property type="match status" value="1"/>
</dbReference>
<feature type="domain" description="RNase H type-1" evidence="8">
    <location>
        <begin position="19"/>
        <end position="161"/>
    </location>
</feature>
<keyword evidence="5" id="KW-0479">Metal-binding</keyword>
<dbReference type="PANTHER" id="PTHR10642:SF26">
    <property type="entry name" value="RIBONUCLEASE H1"/>
    <property type="match status" value="1"/>
</dbReference>
<keyword evidence="10" id="KW-1185">Reference proteome</keyword>
<dbReference type="OrthoDB" id="2752996at2759"/>
<evidence type="ECO:0000256" key="7">
    <source>
        <dbReference type="ARBA" id="ARBA00022801"/>
    </source>
</evidence>
<evidence type="ECO:0000256" key="5">
    <source>
        <dbReference type="ARBA" id="ARBA00022723"/>
    </source>
</evidence>
<dbReference type="GO" id="GO:0003676">
    <property type="term" value="F:nucleic acid binding"/>
    <property type="evidence" value="ECO:0007669"/>
    <property type="project" value="InterPro"/>
</dbReference>
<name>A0A9P6DH88_PLEER</name>
<evidence type="ECO:0000313" key="9">
    <source>
        <dbReference type="EMBL" id="KAF9497664.1"/>
    </source>
</evidence>
<dbReference type="GO" id="GO:0046872">
    <property type="term" value="F:metal ion binding"/>
    <property type="evidence" value="ECO:0007669"/>
    <property type="project" value="UniProtKB-KW"/>
</dbReference>
<dbReference type="EMBL" id="MU154542">
    <property type="protein sequence ID" value="KAF9497664.1"/>
    <property type="molecule type" value="Genomic_DNA"/>
</dbReference>
<dbReference type="Gene3D" id="3.30.420.10">
    <property type="entry name" value="Ribonuclease H-like superfamily/Ribonuclease H"/>
    <property type="match status" value="1"/>
</dbReference>
<evidence type="ECO:0000256" key="2">
    <source>
        <dbReference type="ARBA" id="ARBA00005300"/>
    </source>
</evidence>
<dbReference type="SUPFAM" id="SSF53098">
    <property type="entry name" value="Ribonuclease H-like"/>
    <property type="match status" value="1"/>
</dbReference>
<proteinExistence type="inferred from homology"/>
<evidence type="ECO:0000259" key="8">
    <source>
        <dbReference type="PROSITE" id="PS50879"/>
    </source>
</evidence>
<protein>
    <recommendedName>
        <fullName evidence="3">ribonuclease H</fullName>
        <ecNumber evidence="3">3.1.26.4</ecNumber>
    </recommendedName>
</protein>
<dbReference type="AlphaFoldDB" id="A0A9P6DH88"/>
<accession>A0A9P6DH88</accession>
<keyword evidence="4" id="KW-0540">Nuclease</keyword>
<reference evidence="9" key="1">
    <citation type="submission" date="2020-11" db="EMBL/GenBank/DDBJ databases">
        <authorList>
            <consortium name="DOE Joint Genome Institute"/>
            <person name="Ahrendt S."/>
            <person name="Riley R."/>
            <person name="Andreopoulos W."/>
            <person name="Labutti K."/>
            <person name="Pangilinan J."/>
            <person name="Ruiz-Duenas F.J."/>
            <person name="Barrasa J.M."/>
            <person name="Sanchez-Garcia M."/>
            <person name="Camarero S."/>
            <person name="Miyauchi S."/>
            <person name="Serrano A."/>
            <person name="Linde D."/>
            <person name="Babiker R."/>
            <person name="Drula E."/>
            <person name="Ayuso-Fernandez I."/>
            <person name="Pacheco R."/>
            <person name="Padilla G."/>
            <person name="Ferreira P."/>
            <person name="Barriuso J."/>
            <person name="Kellner H."/>
            <person name="Castanera R."/>
            <person name="Alfaro M."/>
            <person name="Ramirez L."/>
            <person name="Pisabarro A.G."/>
            <person name="Kuo A."/>
            <person name="Tritt A."/>
            <person name="Lipzen A."/>
            <person name="He G."/>
            <person name="Yan M."/>
            <person name="Ng V."/>
            <person name="Cullen D."/>
            <person name="Martin F."/>
            <person name="Rosso M.-N."/>
            <person name="Henrissat B."/>
            <person name="Hibbett D."/>
            <person name="Martinez A.T."/>
            <person name="Grigoriev I.V."/>
        </authorList>
    </citation>
    <scope>NUCLEOTIDE SEQUENCE</scope>
    <source>
        <strain evidence="9">ATCC 90797</strain>
    </source>
</reference>
<comment type="similarity">
    <text evidence="2">Belongs to the RNase H family.</text>
</comment>
<keyword evidence="7" id="KW-0378">Hydrolase</keyword>
<evidence type="ECO:0000313" key="10">
    <source>
        <dbReference type="Proteomes" id="UP000807025"/>
    </source>
</evidence>
<keyword evidence="6" id="KW-0255">Endonuclease</keyword>
<dbReference type="GO" id="GO:0043137">
    <property type="term" value="P:DNA replication, removal of RNA primer"/>
    <property type="evidence" value="ECO:0007669"/>
    <property type="project" value="TreeGrafter"/>
</dbReference>
<dbReference type="InterPro" id="IPR050092">
    <property type="entry name" value="RNase_H"/>
</dbReference>
<evidence type="ECO:0000256" key="3">
    <source>
        <dbReference type="ARBA" id="ARBA00012180"/>
    </source>
</evidence>
<evidence type="ECO:0000256" key="4">
    <source>
        <dbReference type="ARBA" id="ARBA00022722"/>
    </source>
</evidence>
<evidence type="ECO:0000256" key="1">
    <source>
        <dbReference type="ARBA" id="ARBA00000077"/>
    </source>
</evidence>
<sequence>MVTTSEANQDWKLIQPPPLQNWLTVYTDGSCLENGTDEAKCGSGIWFGLNDPRNTALHCPGLTQSNQVGELYAIAWSAKTIDKHTPLRIKSDSKYVINSLTTNLQEWENRRWIGISNKELFQATAAALRQRQAPTVLSWVKGHAGEMGNEEADKLAREGADKTLPDNTNIQPNENTTLLGAKLCTMTQAKLYKGIKASKPALCAVKEITGHTPQDSAVWTSIHNKDISRNIHSYLWKTIHQAYKCGEWWQHIPGYEHRADRPQCHVLESMEHILLKCDSEEWPELSWGTMLGCALIPFKPQNKQPNVKSRGLARLYRIIISESAHLIWKLRCERRIEYEDDPDKFHSPLEIKLALDCTLTNTRKYGERAINRHLVIATWSQVIKDKSSLPDDWYKLSGVLVGIG</sequence>
<dbReference type="Proteomes" id="UP000807025">
    <property type="component" value="Unassembled WGS sequence"/>
</dbReference>
<dbReference type="Pfam" id="PF00075">
    <property type="entry name" value="RNase_H"/>
    <property type="match status" value="1"/>
</dbReference>